<dbReference type="SUPFAM" id="SSF51905">
    <property type="entry name" value="FAD/NAD(P)-binding domain"/>
    <property type="match status" value="2"/>
</dbReference>
<organism evidence="5 6">
    <name type="scientific">Rhodotorula graminis (strain WP1)</name>
    <dbReference type="NCBI Taxonomy" id="578459"/>
    <lineage>
        <taxon>Eukaryota</taxon>
        <taxon>Fungi</taxon>
        <taxon>Dikarya</taxon>
        <taxon>Basidiomycota</taxon>
        <taxon>Pucciniomycotina</taxon>
        <taxon>Microbotryomycetes</taxon>
        <taxon>Sporidiobolales</taxon>
        <taxon>Sporidiobolaceae</taxon>
        <taxon>Rhodotorula</taxon>
    </lineage>
</organism>
<dbReference type="GeneID" id="28972936"/>
<evidence type="ECO:0000313" key="5">
    <source>
        <dbReference type="EMBL" id="KPV71567.1"/>
    </source>
</evidence>
<dbReference type="PANTHER" id="PTHR42877">
    <property type="entry name" value="L-ORNITHINE N(5)-MONOOXYGENASE-RELATED"/>
    <property type="match status" value="1"/>
</dbReference>
<dbReference type="OMA" id="CKRVAYD"/>
<dbReference type="Gene3D" id="3.50.50.60">
    <property type="entry name" value="FAD/NAD(P)-binding domain"/>
    <property type="match status" value="2"/>
</dbReference>
<keyword evidence="6" id="KW-1185">Reference proteome</keyword>
<dbReference type="AlphaFoldDB" id="A0A0P9EWS1"/>
<dbReference type="PANTHER" id="PTHR42877:SF4">
    <property type="entry name" value="FAD_NAD(P)-BINDING DOMAIN-CONTAINING PROTEIN-RELATED"/>
    <property type="match status" value="1"/>
</dbReference>
<dbReference type="GO" id="GO:0004499">
    <property type="term" value="F:N,N-dimethylaniline monooxygenase activity"/>
    <property type="evidence" value="ECO:0007669"/>
    <property type="project" value="InterPro"/>
</dbReference>
<dbReference type="Pfam" id="PF00743">
    <property type="entry name" value="FMO-like"/>
    <property type="match status" value="1"/>
</dbReference>
<feature type="non-terminal residue" evidence="5">
    <location>
        <position position="1"/>
    </location>
</feature>
<keyword evidence="2" id="KW-0285">Flavoprotein</keyword>
<dbReference type="GO" id="GO:0050660">
    <property type="term" value="F:flavin adenine dinucleotide binding"/>
    <property type="evidence" value="ECO:0007669"/>
    <property type="project" value="InterPro"/>
</dbReference>
<dbReference type="OrthoDB" id="66881at2759"/>
<dbReference type="InterPro" id="IPR051209">
    <property type="entry name" value="FAD-bind_Monooxygenase_sf"/>
</dbReference>
<dbReference type="InterPro" id="IPR020946">
    <property type="entry name" value="Flavin_mOase-like"/>
</dbReference>
<sequence length="418" mass="46817">GIAQAVRLQDQLGNKVDLAIYERASEVGGVWRDSTWPGTAVDVPIHLYCLYSHLNPGFSSKWAGRDEVLAYWKRIVRRHRLERSFTFDTEFVSSRWDSLAQQHTVTFRNVKSDETFDVVADVLIAATGALNKPIVPHVPGKDKFKGVQWHSSRWRNDVPLEGKRIAIVGSGSSGIQVIPNICAIPGIEIMQFIRSPGYYRPKHNFEYPLWKRLLFRIPGVLRLYRWTIFYEYDKAILSRGTGTWSSDLRESSAKGIIDYMKSQAPEKYWDAIIPKYPMHCKRVAYDAGWLASLQRDNVDLTTSPIVAVDETGILTADGRHHAVDYIAWATGFEVSETGVGLNKGVYGEDGKELRETWKAHGGAFGYLGVAVPGVPNYFAVLGPNAIAMSWGYSLGANVRPPSHSLSFSVLDSTPRPRS</sequence>
<dbReference type="EMBL" id="KQ474093">
    <property type="protein sequence ID" value="KPV71567.1"/>
    <property type="molecule type" value="Genomic_DNA"/>
</dbReference>
<dbReference type="InterPro" id="IPR036188">
    <property type="entry name" value="FAD/NAD-bd_sf"/>
</dbReference>
<dbReference type="Proteomes" id="UP000053890">
    <property type="component" value="Unassembled WGS sequence"/>
</dbReference>
<evidence type="ECO:0008006" key="7">
    <source>
        <dbReference type="Google" id="ProtNLM"/>
    </source>
</evidence>
<dbReference type="RefSeq" id="XP_018267616.1">
    <property type="nucleotide sequence ID" value="XM_018412487.1"/>
</dbReference>
<gene>
    <name evidence="5" type="ORF">RHOBADRAFT_19371</name>
</gene>
<dbReference type="STRING" id="578459.A0A0P9EWS1"/>
<accession>A0A0P9EWS1</accession>
<evidence type="ECO:0000256" key="1">
    <source>
        <dbReference type="ARBA" id="ARBA00010139"/>
    </source>
</evidence>
<keyword evidence="3" id="KW-0274">FAD</keyword>
<comment type="similarity">
    <text evidence="1">Belongs to the FAD-binding monooxygenase family.</text>
</comment>
<protein>
    <recommendedName>
        <fullName evidence="7">FAD/NAD(P)-binding domain-containing protein</fullName>
    </recommendedName>
</protein>
<evidence type="ECO:0000256" key="3">
    <source>
        <dbReference type="ARBA" id="ARBA00022827"/>
    </source>
</evidence>
<dbReference type="GO" id="GO:0050661">
    <property type="term" value="F:NADP binding"/>
    <property type="evidence" value="ECO:0007669"/>
    <property type="project" value="InterPro"/>
</dbReference>
<keyword evidence="4" id="KW-0560">Oxidoreductase</keyword>
<evidence type="ECO:0000256" key="4">
    <source>
        <dbReference type="ARBA" id="ARBA00023002"/>
    </source>
</evidence>
<name>A0A0P9EWS1_RHOGW</name>
<reference evidence="5 6" key="1">
    <citation type="journal article" date="2015" name="Front. Microbiol.">
        <title>Genome sequence of the plant growth promoting endophytic yeast Rhodotorula graminis WP1.</title>
        <authorList>
            <person name="Firrincieli A."/>
            <person name="Otillar R."/>
            <person name="Salamov A."/>
            <person name="Schmutz J."/>
            <person name="Khan Z."/>
            <person name="Redman R.S."/>
            <person name="Fleck N.D."/>
            <person name="Lindquist E."/>
            <person name="Grigoriev I.V."/>
            <person name="Doty S.L."/>
        </authorList>
    </citation>
    <scope>NUCLEOTIDE SEQUENCE [LARGE SCALE GENOMIC DNA]</scope>
    <source>
        <strain evidence="5 6">WP1</strain>
    </source>
</reference>
<proteinExistence type="inferred from homology"/>
<evidence type="ECO:0000256" key="2">
    <source>
        <dbReference type="ARBA" id="ARBA00022630"/>
    </source>
</evidence>
<evidence type="ECO:0000313" key="6">
    <source>
        <dbReference type="Proteomes" id="UP000053890"/>
    </source>
</evidence>